<sequence>MHKKKKFDLNLEIFRDIFQICPRVHGQNFNELPTHEDIVSFFKEFGHTEEIKTITDIVIDQMHQPWRTFATIINRSLSGKTTEDFTYQIDNKGHKKQDKMYYPQFTKVIIHHFLTKDKTISKRNRIGMHTSRDDYLINTLRFFFAKEESQIYGARLPKSLTSPEMSESKTYKTYLGYAIRATPPKKEQKFKKHTSPQLTTVPVSPEEPIRKSKRVKRPTKKEILVKSLSKKKEKMTVQKCKGIDSLSKVALTEEAQYKEGKDEDDSNNEHDSRSEGSDKKETMVMTRPNLTVKKGQIPSMKLMRMNQVSNLIEKKMKNMLNIMKRKRMTNLLKPPSNSIDNEEETNVEDKVEIDTDNGFIQKKGTKAEMITVEQGNENPESSQVIEDVHESKFLNFSDIPYTDAEIVSPIDVHVHHEVPIFQFDNNVTKLEKEVAELKKNDPLNTRVTALVDEHLDSRLRAIKDEFMSYLLASITARITEQVKNQLPHILPKEVSNFAPLVIQNMVSKSLEHAVLAKESSQPKFTYEASSSLTEFELKKIFIDKMDENQSYLIAPEHGECYDGLIKSYNLDKSLFSTYDKVYSLKRSRTYKDKDENPFAGSDRGLKKRKTSKDSEKPEFEVVDSYTPKDQEKNPSNNDEEPKGKNDGNTPQQGPTQSWLMTLVSFIDKPLKTFDELMSIPIDFSAYIMNGLKISNLTQETLLGPSFKLLKGTRSNYAELEHEFEECYKALSKKLDWNNPEGGEYPFDLTKCLPLVMKGIFK</sequence>
<feature type="compositionally biased region" description="Polar residues" evidence="1">
    <location>
        <begin position="646"/>
        <end position="655"/>
    </location>
</feature>
<accession>A0A6L2LHR5</accession>
<reference evidence="2" key="1">
    <citation type="journal article" date="2019" name="Sci. Rep.">
        <title>Draft genome of Tanacetum cinerariifolium, the natural source of mosquito coil.</title>
        <authorList>
            <person name="Yamashiro T."/>
            <person name="Shiraishi A."/>
            <person name="Satake H."/>
            <person name="Nakayama K."/>
        </authorList>
    </citation>
    <scope>NUCLEOTIDE SEQUENCE</scope>
</reference>
<feature type="compositionally biased region" description="Basic and acidic residues" evidence="1">
    <location>
        <begin position="255"/>
        <end position="282"/>
    </location>
</feature>
<feature type="region of interest" description="Disordered" evidence="1">
    <location>
        <begin position="185"/>
        <end position="222"/>
    </location>
</feature>
<protein>
    <submittedName>
        <fullName evidence="2">Uncharacterized protein</fullName>
    </submittedName>
</protein>
<dbReference type="AlphaFoldDB" id="A0A6L2LHR5"/>
<organism evidence="2">
    <name type="scientific">Tanacetum cinerariifolium</name>
    <name type="common">Dalmatian daisy</name>
    <name type="synonym">Chrysanthemum cinerariifolium</name>
    <dbReference type="NCBI Taxonomy" id="118510"/>
    <lineage>
        <taxon>Eukaryota</taxon>
        <taxon>Viridiplantae</taxon>
        <taxon>Streptophyta</taxon>
        <taxon>Embryophyta</taxon>
        <taxon>Tracheophyta</taxon>
        <taxon>Spermatophyta</taxon>
        <taxon>Magnoliopsida</taxon>
        <taxon>eudicotyledons</taxon>
        <taxon>Gunneridae</taxon>
        <taxon>Pentapetalae</taxon>
        <taxon>asterids</taxon>
        <taxon>campanulids</taxon>
        <taxon>Asterales</taxon>
        <taxon>Asteraceae</taxon>
        <taxon>Asteroideae</taxon>
        <taxon>Anthemideae</taxon>
        <taxon>Anthemidinae</taxon>
        <taxon>Tanacetum</taxon>
    </lineage>
</organism>
<evidence type="ECO:0000313" key="2">
    <source>
        <dbReference type="EMBL" id="GEU61341.1"/>
    </source>
</evidence>
<gene>
    <name evidence="2" type="ORF">Tci_033319</name>
</gene>
<feature type="region of interest" description="Disordered" evidence="1">
    <location>
        <begin position="254"/>
        <end position="283"/>
    </location>
</feature>
<name>A0A6L2LHR5_TANCI</name>
<evidence type="ECO:0000256" key="1">
    <source>
        <dbReference type="SAM" id="MobiDB-lite"/>
    </source>
</evidence>
<feature type="region of interest" description="Disordered" evidence="1">
    <location>
        <begin position="592"/>
        <end position="655"/>
    </location>
</feature>
<proteinExistence type="predicted"/>
<dbReference type="EMBL" id="BKCJ010004488">
    <property type="protein sequence ID" value="GEU61341.1"/>
    <property type="molecule type" value="Genomic_DNA"/>
</dbReference>
<comment type="caution">
    <text evidence="2">The sequence shown here is derived from an EMBL/GenBank/DDBJ whole genome shotgun (WGS) entry which is preliminary data.</text>
</comment>